<dbReference type="EMBL" id="JBEOKT010000001">
    <property type="protein sequence ID" value="MER2995936.1"/>
    <property type="molecule type" value="Genomic_DNA"/>
</dbReference>
<gene>
    <name evidence="4" type="ORF">ABS362_00175</name>
</gene>
<reference evidence="4 5" key="1">
    <citation type="submission" date="2024-06" db="EMBL/GenBank/DDBJ databases">
        <title>Pontibacter populi HYL7-15.</title>
        <authorList>
            <person name="Kim M.K."/>
        </authorList>
    </citation>
    <scope>NUCLEOTIDE SEQUENCE [LARGE SCALE GENOMIC DNA]</scope>
    <source>
        <strain evidence="4 5">HYL7-15</strain>
    </source>
</reference>
<dbReference type="Pfam" id="PF13649">
    <property type="entry name" value="Methyltransf_25"/>
    <property type="match status" value="1"/>
</dbReference>
<name>A0ABV1RNJ2_9BACT</name>
<keyword evidence="2 4" id="KW-0808">Transferase</keyword>
<protein>
    <submittedName>
        <fullName evidence="4">Class I SAM-dependent methyltransferase</fullName>
        <ecNumber evidence="4">2.1.-.-</ecNumber>
    </submittedName>
</protein>
<dbReference type="RefSeq" id="WP_350409957.1">
    <property type="nucleotide sequence ID" value="NZ_JBEOKT010000001.1"/>
</dbReference>
<evidence type="ECO:0000313" key="5">
    <source>
        <dbReference type="Proteomes" id="UP001476807"/>
    </source>
</evidence>
<dbReference type="Gene3D" id="3.40.50.150">
    <property type="entry name" value="Vaccinia Virus protein VP39"/>
    <property type="match status" value="1"/>
</dbReference>
<comment type="caution">
    <text evidence="4">The sequence shown here is derived from an EMBL/GenBank/DDBJ whole genome shotgun (WGS) entry which is preliminary data.</text>
</comment>
<dbReference type="InterPro" id="IPR029063">
    <property type="entry name" value="SAM-dependent_MTases_sf"/>
</dbReference>
<keyword evidence="1 4" id="KW-0489">Methyltransferase</keyword>
<evidence type="ECO:0000313" key="4">
    <source>
        <dbReference type="EMBL" id="MER2995936.1"/>
    </source>
</evidence>
<dbReference type="InterPro" id="IPR041698">
    <property type="entry name" value="Methyltransf_25"/>
</dbReference>
<dbReference type="GO" id="GO:0032259">
    <property type="term" value="P:methylation"/>
    <property type="evidence" value="ECO:0007669"/>
    <property type="project" value="UniProtKB-KW"/>
</dbReference>
<dbReference type="GO" id="GO:0008168">
    <property type="term" value="F:methyltransferase activity"/>
    <property type="evidence" value="ECO:0007669"/>
    <property type="project" value="UniProtKB-KW"/>
</dbReference>
<evidence type="ECO:0000259" key="3">
    <source>
        <dbReference type="Pfam" id="PF13649"/>
    </source>
</evidence>
<dbReference type="EC" id="2.1.-.-" evidence="4"/>
<keyword evidence="5" id="KW-1185">Reference proteome</keyword>
<dbReference type="Proteomes" id="UP001476807">
    <property type="component" value="Unassembled WGS sequence"/>
</dbReference>
<sequence>MDPAETGKKYDKIAQWWHDNHHASDYGLAQIKRAISYCTNRGSALDVGCGSGGRIIKELQSAKFKSVSGIDVSEKMIKLAKSNHPDLDFQVHDICGWQTDQTYDFIVAWDSIFHVPLQMQAPVVAKLCKMLNQQGTLIYTFGDASGEHLSNWHNDQFYYSTIGIDGNLKAIMENNCQCRHLELDQFPETHTYIIVQKK</sequence>
<feature type="domain" description="Methyltransferase" evidence="3">
    <location>
        <begin position="45"/>
        <end position="135"/>
    </location>
</feature>
<dbReference type="PANTHER" id="PTHR43861">
    <property type="entry name" value="TRANS-ACONITATE 2-METHYLTRANSFERASE-RELATED"/>
    <property type="match status" value="1"/>
</dbReference>
<dbReference type="PANTHER" id="PTHR43861:SF1">
    <property type="entry name" value="TRANS-ACONITATE 2-METHYLTRANSFERASE"/>
    <property type="match status" value="1"/>
</dbReference>
<proteinExistence type="predicted"/>
<evidence type="ECO:0000256" key="1">
    <source>
        <dbReference type="ARBA" id="ARBA00022603"/>
    </source>
</evidence>
<organism evidence="4 5">
    <name type="scientific">Pontibacter populi</name>
    <dbReference type="NCBI Taxonomy" id="890055"/>
    <lineage>
        <taxon>Bacteria</taxon>
        <taxon>Pseudomonadati</taxon>
        <taxon>Bacteroidota</taxon>
        <taxon>Cytophagia</taxon>
        <taxon>Cytophagales</taxon>
        <taxon>Hymenobacteraceae</taxon>
        <taxon>Pontibacter</taxon>
    </lineage>
</organism>
<evidence type="ECO:0000256" key="2">
    <source>
        <dbReference type="ARBA" id="ARBA00022679"/>
    </source>
</evidence>
<dbReference type="CDD" id="cd02440">
    <property type="entry name" value="AdoMet_MTases"/>
    <property type="match status" value="1"/>
</dbReference>
<accession>A0ABV1RNJ2</accession>
<dbReference type="SUPFAM" id="SSF53335">
    <property type="entry name" value="S-adenosyl-L-methionine-dependent methyltransferases"/>
    <property type="match status" value="1"/>
</dbReference>